<evidence type="ECO:0000259" key="3">
    <source>
        <dbReference type="Pfam" id="PF10633"/>
    </source>
</evidence>
<dbReference type="RefSeq" id="WP_209467218.1">
    <property type="nucleotide sequence ID" value="NZ_JAGGLG010000022.1"/>
</dbReference>
<feature type="chain" id="PRO_5046936958" evidence="2">
    <location>
        <begin position="29"/>
        <end position="385"/>
    </location>
</feature>
<evidence type="ECO:0000256" key="2">
    <source>
        <dbReference type="SAM" id="SignalP"/>
    </source>
</evidence>
<dbReference type="Proteomes" id="UP001519289">
    <property type="component" value="Unassembled WGS sequence"/>
</dbReference>
<dbReference type="PANTHER" id="PTHR39198">
    <property type="entry name" value="HYPOTHETICAL MEMBRANE PROTEIN, CONSERVED"/>
    <property type="match status" value="1"/>
</dbReference>
<dbReference type="EMBL" id="JAGGLG010000022">
    <property type="protein sequence ID" value="MBP2019100.1"/>
    <property type="molecule type" value="Genomic_DNA"/>
</dbReference>
<feature type="domain" description="Alpha-galactosidase NEW3" evidence="3">
    <location>
        <begin position="264"/>
        <end position="338"/>
    </location>
</feature>
<keyword evidence="1" id="KW-1133">Transmembrane helix</keyword>
<dbReference type="PANTHER" id="PTHR39198:SF1">
    <property type="entry name" value="ALPHA-GALACTOSIDASE NEW3 DOMAIN-CONTAINING PROTEIN"/>
    <property type="match status" value="1"/>
</dbReference>
<keyword evidence="2" id="KW-0732">Signal</keyword>
<comment type="caution">
    <text evidence="4">The sequence shown here is derived from an EMBL/GenBank/DDBJ whole genome shotgun (WGS) entry which is preliminary data.</text>
</comment>
<evidence type="ECO:0000256" key="1">
    <source>
        <dbReference type="SAM" id="Phobius"/>
    </source>
</evidence>
<dbReference type="InterPro" id="IPR018905">
    <property type="entry name" value="A-galactase_NEW3"/>
</dbReference>
<keyword evidence="1" id="KW-0812">Transmembrane</keyword>
<evidence type="ECO:0000313" key="4">
    <source>
        <dbReference type="EMBL" id="MBP2019100.1"/>
    </source>
</evidence>
<feature type="transmembrane region" description="Helical" evidence="1">
    <location>
        <begin position="359"/>
        <end position="379"/>
    </location>
</feature>
<protein>
    <submittedName>
        <fullName evidence="4">Membrane protein</fullName>
    </submittedName>
</protein>
<feature type="domain" description="Alpha-galactosidase NEW3" evidence="3">
    <location>
        <begin position="153"/>
        <end position="230"/>
    </location>
</feature>
<reference evidence="4 5" key="1">
    <citation type="submission" date="2021-03" db="EMBL/GenBank/DDBJ databases">
        <title>Genomic Encyclopedia of Type Strains, Phase IV (KMG-IV): sequencing the most valuable type-strain genomes for metagenomic binning, comparative biology and taxonomic classification.</title>
        <authorList>
            <person name="Goeker M."/>
        </authorList>
    </citation>
    <scope>NUCLEOTIDE SEQUENCE [LARGE SCALE GENOMIC DNA]</scope>
    <source>
        <strain evidence="4 5">DSM 27138</strain>
    </source>
</reference>
<keyword evidence="5" id="KW-1185">Reference proteome</keyword>
<sequence length="385" mass="40435">MSFRIPRWGIMLATAALVLLYVAPPAAAAALTLSTRYPGIVVKPGEQLTLTLNLSGGAGVADLAVVELPEGWEQPTFRGSGYPVNQVYVAPDSSETVTLNLPVPERAAEGTYRVVLAASSGGEVARLPLSITVAATATGRASMKTDFPSIQAQAGTTYTFTVNLRNEGDMDEMFALTATPPQGWEVTFNVSGKQVGTIPVEANSSQSISVSVKVPEELEAGTYTVPVYARSGSAEASLDLELEVLGKYGLQVTTPDGRLSFDAVAGRKNGVTLEVKNTGTSPVTNINFSSTLPPNWSATFSPESIDSLAPGESRQVTVEVTPNSKALAGDYLLTLRARSGDSRAVDSADFRVAVQTPTLWGLAGIGVLAAVGGGLYWVFRTFGRR</sequence>
<keyword evidence="1" id="KW-0472">Membrane</keyword>
<feature type="signal peptide" evidence="2">
    <location>
        <begin position="1"/>
        <end position="28"/>
    </location>
</feature>
<dbReference type="Pfam" id="PF10633">
    <property type="entry name" value="NPCBM_assoc"/>
    <property type="match status" value="2"/>
</dbReference>
<accession>A0ABS4JU89</accession>
<name>A0ABS4JU89_9FIRM</name>
<gene>
    <name evidence="4" type="ORF">J2Z79_002517</name>
</gene>
<dbReference type="InterPro" id="IPR013783">
    <property type="entry name" value="Ig-like_fold"/>
</dbReference>
<evidence type="ECO:0000313" key="5">
    <source>
        <dbReference type="Proteomes" id="UP001519289"/>
    </source>
</evidence>
<organism evidence="4 5">
    <name type="scientific">Symbiobacterium terraclitae</name>
    <dbReference type="NCBI Taxonomy" id="557451"/>
    <lineage>
        <taxon>Bacteria</taxon>
        <taxon>Bacillati</taxon>
        <taxon>Bacillota</taxon>
        <taxon>Clostridia</taxon>
        <taxon>Eubacteriales</taxon>
        <taxon>Symbiobacteriaceae</taxon>
        <taxon>Symbiobacterium</taxon>
    </lineage>
</organism>
<dbReference type="Gene3D" id="2.60.40.10">
    <property type="entry name" value="Immunoglobulins"/>
    <property type="match status" value="2"/>
</dbReference>
<proteinExistence type="predicted"/>